<dbReference type="GO" id="GO:0005524">
    <property type="term" value="F:ATP binding"/>
    <property type="evidence" value="ECO:0007669"/>
    <property type="project" value="UniProtKB-KW"/>
</dbReference>
<evidence type="ECO:0000256" key="8">
    <source>
        <dbReference type="ARBA" id="ARBA00023136"/>
    </source>
</evidence>
<keyword evidence="4" id="KW-0677">Repeat</keyword>
<dbReference type="InterPro" id="IPR050107">
    <property type="entry name" value="ABC_carbohydrate_import_ATPase"/>
</dbReference>
<dbReference type="GO" id="GO:0005886">
    <property type="term" value="C:plasma membrane"/>
    <property type="evidence" value="ECO:0007669"/>
    <property type="project" value="UniProtKB-SubCell"/>
</dbReference>
<keyword evidence="3" id="KW-1003">Cell membrane</keyword>
<organism evidence="10 11">
    <name type="scientific">Nocardia brasiliensis (strain ATCC 700358 / HUJEG-1)</name>
    <dbReference type="NCBI Taxonomy" id="1133849"/>
    <lineage>
        <taxon>Bacteria</taxon>
        <taxon>Bacillati</taxon>
        <taxon>Actinomycetota</taxon>
        <taxon>Actinomycetes</taxon>
        <taxon>Mycobacteriales</taxon>
        <taxon>Nocardiaceae</taxon>
        <taxon>Nocardia</taxon>
    </lineage>
</organism>
<dbReference type="AlphaFoldDB" id="K0F4I8"/>
<protein>
    <submittedName>
        <fullName evidence="10">ABC transporter</fullName>
    </submittedName>
</protein>
<evidence type="ECO:0000256" key="5">
    <source>
        <dbReference type="ARBA" id="ARBA00022741"/>
    </source>
</evidence>
<dbReference type="EMBL" id="CP003876">
    <property type="protein sequence ID" value="AFU04519.1"/>
    <property type="molecule type" value="Genomic_DNA"/>
</dbReference>
<feature type="domain" description="ABC transporter" evidence="9">
    <location>
        <begin position="255"/>
        <end position="499"/>
    </location>
</feature>
<keyword evidence="6" id="KW-0067">ATP-binding</keyword>
<dbReference type="Proteomes" id="UP000006304">
    <property type="component" value="Chromosome"/>
</dbReference>
<dbReference type="SMART" id="SM00382">
    <property type="entry name" value="AAA"/>
    <property type="match status" value="2"/>
</dbReference>
<keyword evidence="5" id="KW-0547">Nucleotide-binding</keyword>
<dbReference type="InterPro" id="IPR003439">
    <property type="entry name" value="ABC_transporter-like_ATP-bd"/>
</dbReference>
<dbReference type="Gene3D" id="3.40.50.300">
    <property type="entry name" value="P-loop containing nucleotide triphosphate hydrolases"/>
    <property type="match status" value="2"/>
</dbReference>
<dbReference type="InterPro" id="IPR003593">
    <property type="entry name" value="AAA+_ATPase"/>
</dbReference>
<evidence type="ECO:0000256" key="6">
    <source>
        <dbReference type="ARBA" id="ARBA00022840"/>
    </source>
</evidence>
<keyword evidence="11" id="KW-1185">Reference proteome</keyword>
<keyword evidence="7" id="KW-1278">Translocase</keyword>
<reference evidence="10 11" key="1">
    <citation type="journal article" date="2012" name="J. Bacteriol.">
        <title>Complete genome sequence of Nocardia brasiliensis HUJEG-1.</title>
        <authorList>
            <person name="Vera-Cabrera L."/>
            <person name="Ortiz-Lopez R."/>
            <person name="Elizondo-Gonzalez R."/>
            <person name="Perez-Maya A.A."/>
            <person name="Ocampo-Candiani J."/>
        </authorList>
    </citation>
    <scope>NUCLEOTIDE SEQUENCE [LARGE SCALE GENOMIC DNA]</scope>
    <source>
        <strain evidence="11">ATCC 700358</strain>
    </source>
</reference>
<evidence type="ECO:0000256" key="7">
    <source>
        <dbReference type="ARBA" id="ARBA00022967"/>
    </source>
</evidence>
<dbReference type="CDD" id="cd03215">
    <property type="entry name" value="ABC_Carb_Monos_II"/>
    <property type="match status" value="1"/>
</dbReference>
<dbReference type="PANTHER" id="PTHR43790:SF4">
    <property type="entry name" value="GUANOSINE IMPORT ATP-BINDING PROTEIN NUPO"/>
    <property type="match status" value="1"/>
</dbReference>
<dbReference type="CDD" id="cd03216">
    <property type="entry name" value="ABC_Carb_Monos_I"/>
    <property type="match status" value="1"/>
</dbReference>
<accession>K0F4I8</accession>
<dbReference type="SUPFAM" id="SSF52540">
    <property type="entry name" value="P-loop containing nucleoside triphosphate hydrolases"/>
    <property type="match status" value="2"/>
</dbReference>
<dbReference type="PANTHER" id="PTHR43790">
    <property type="entry name" value="CARBOHYDRATE TRANSPORT ATP-BINDING PROTEIN MG119-RELATED"/>
    <property type="match status" value="1"/>
</dbReference>
<dbReference type="InterPro" id="IPR027417">
    <property type="entry name" value="P-loop_NTPase"/>
</dbReference>
<evidence type="ECO:0000313" key="11">
    <source>
        <dbReference type="Proteomes" id="UP000006304"/>
    </source>
</evidence>
<evidence type="ECO:0000256" key="3">
    <source>
        <dbReference type="ARBA" id="ARBA00022475"/>
    </source>
</evidence>
<name>K0F4I8_NOCB7</name>
<dbReference type="InterPro" id="IPR017871">
    <property type="entry name" value="ABC_transporter-like_CS"/>
</dbReference>
<dbReference type="HOGENOM" id="CLU_000604_92_0_11"/>
<dbReference type="GO" id="GO:0016887">
    <property type="term" value="F:ATP hydrolysis activity"/>
    <property type="evidence" value="ECO:0007669"/>
    <property type="project" value="InterPro"/>
</dbReference>
<dbReference type="KEGG" id="nbr:O3I_032850"/>
<sequence>MRLELRGLTKRFGSLLANDHIDLVVEPGEIHCLLGENGAGKSTLMNMLYGLLQPDEGEILLDGKAVTCLSPSDAIAAGIGMVHQHFMLVPVFTVAENIILGREPTKGFAVLDRAAARRQVRELSERYGFPVRPDALVADLSVGEQQRVEILKALANNVEVLILDEPTAVLTPQEIDELIEVLRAIAANGTSIIFITHKLKEVTRIADRITVIRRGKVVGTVEPDTAETDLAELMVGRSVELVVAKTPAAPTGPTLVVDGLTVVDAAGAVVVDDVSFRVDGGEIVGIAGVVGNGQSELVGALLGLRTPVAGTVAVGGWQVVSRSPRQHLEAGIGYVPEDRSHDGIIGTFSVAENLVLDLIDRPEFSRHGVLSPAAVKRNAAQRIAEFDIRTGSIADPVRTLSGGNQQKVVLARELSRPLEVLIAGQPTRGLDVGSIEFVHKRIVRERDQGTAVLIVSTELDEIYALSDRIIVMYRGRIVGIAGPDTPRDRLGLMMAGVAPEEDA</sequence>
<keyword evidence="2" id="KW-0813">Transport</keyword>
<evidence type="ECO:0000256" key="2">
    <source>
        <dbReference type="ARBA" id="ARBA00022448"/>
    </source>
</evidence>
<keyword evidence="8" id="KW-0472">Membrane</keyword>
<evidence type="ECO:0000256" key="1">
    <source>
        <dbReference type="ARBA" id="ARBA00004202"/>
    </source>
</evidence>
<dbReference type="STRING" id="1133849.O3I_032850"/>
<comment type="subcellular location">
    <subcellularLocation>
        <location evidence="1">Cell membrane</location>
        <topology evidence="1">Peripheral membrane protein</topology>
    </subcellularLocation>
</comment>
<evidence type="ECO:0000256" key="4">
    <source>
        <dbReference type="ARBA" id="ARBA00022737"/>
    </source>
</evidence>
<proteinExistence type="predicted"/>
<evidence type="ECO:0000259" key="9">
    <source>
        <dbReference type="PROSITE" id="PS50893"/>
    </source>
</evidence>
<evidence type="ECO:0000313" key="10">
    <source>
        <dbReference type="EMBL" id="AFU04519.1"/>
    </source>
</evidence>
<dbReference type="PROSITE" id="PS50893">
    <property type="entry name" value="ABC_TRANSPORTER_2"/>
    <property type="match status" value="2"/>
</dbReference>
<dbReference type="eggNOG" id="COG3845">
    <property type="taxonomic scope" value="Bacteria"/>
</dbReference>
<dbReference type="RefSeq" id="WP_014987370.1">
    <property type="nucleotide sequence ID" value="NC_018681.1"/>
</dbReference>
<dbReference type="Pfam" id="PF00005">
    <property type="entry name" value="ABC_tran"/>
    <property type="match status" value="2"/>
</dbReference>
<feature type="domain" description="ABC transporter" evidence="9">
    <location>
        <begin position="3"/>
        <end position="239"/>
    </location>
</feature>
<gene>
    <name evidence="10" type="ORF">O3I_032850</name>
</gene>
<dbReference type="FunFam" id="3.40.50.300:FF:000127">
    <property type="entry name" value="Ribose import ATP-binding protein RbsA"/>
    <property type="match status" value="1"/>
</dbReference>
<dbReference type="PROSITE" id="PS00211">
    <property type="entry name" value="ABC_TRANSPORTER_1"/>
    <property type="match status" value="2"/>
</dbReference>